<evidence type="ECO:0000313" key="2">
    <source>
        <dbReference type="EMBL" id="BAD45214.1"/>
    </source>
</evidence>
<proteinExistence type="predicted"/>
<dbReference type="AlphaFoldDB" id="Q656Q3"/>
<dbReference type="EMBL" id="AP003414">
    <property type="protein sequence ID" value="BAD45214.1"/>
    <property type="molecule type" value="Genomic_DNA"/>
</dbReference>
<gene>
    <name evidence="2" type="ORF">B1153F04.43</name>
    <name evidence="1" type="ORF">P0426D06.9</name>
</gene>
<organism evidence="2">
    <name type="scientific">Oryza sativa subsp. japonica</name>
    <name type="common">Rice</name>
    <dbReference type="NCBI Taxonomy" id="39947"/>
    <lineage>
        <taxon>Eukaryota</taxon>
        <taxon>Viridiplantae</taxon>
        <taxon>Streptophyta</taxon>
        <taxon>Embryophyta</taxon>
        <taxon>Tracheophyta</taxon>
        <taxon>Spermatophyta</taxon>
        <taxon>Magnoliopsida</taxon>
        <taxon>Liliopsida</taxon>
        <taxon>Poales</taxon>
        <taxon>Poaceae</taxon>
        <taxon>BOP clade</taxon>
        <taxon>Oryzoideae</taxon>
        <taxon>Oryzeae</taxon>
        <taxon>Oryzinae</taxon>
        <taxon>Oryza</taxon>
        <taxon>Oryza sativa</taxon>
    </lineage>
</organism>
<evidence type="ECO:0000313" key="3">
    <source>
        <dbReference type="Proteomes" id="UP000000763"/>
    </source>
</evidence>
<name>Q656Q3_ORYSJ</name>
<protein>
    <submittedName>
        <fullName evidence="2">Uncharacterized protein</fullName>
    </submittedName>
</protein>
<reference evidence="3" key="2">
    <citation type="journal article" date="2005" name="Nature">
        <title>The map-based sequence of the rice genome.</title>
        <authorList>
            <consortium name="International rice genome sequencing project (IRGSP)"/>
            <person name="Matsumoto T."/>
            <person name="Wu J."/>
            <person name="Kanamori H."/>
            <person name="Katayose Y."/>
            <person name="Fujisawa M."/>
            <person name="Namiki N."/>
            <person name="Mizuno H."/>
            <person name="Yamamoto K."/>
            <person name="Antonio B.A."/>
            <person name="Baba T."/>
            <person name="Sakata K."/>
            <person name="Nagamura Y."/>
            <person name="Aoki H."/>
            <person name="Arikawa K."/>
            <person name="Arita K."/>
            <person name="Bito T."/>
            <person name="Chiden Y."/>
            <person name="Fujitsuka N."/>
            <person name="Fukunaka R."/>
            <person name="Hamada M."/>
            <person name="Harada C."/>
            <person name="Hayashi A."/>
            <person name="Hijishita S."/>
            <person name="Honda M."/>
            <person name="Hosokawa S."/>
            <person name="Ichikawa Y."/>
            <person name="Idonuma A."/>
            <person name="Iijima M."/>
            <person name="Ikeda M."/>
            <person name="Ikeno M."/>
            <person name="Ito K."/>
            <person name="Ito S."/>
            <person name="Ito T."/>
            <person name="Ito Y."/>
            <person name="Ito Y."/>
            <person name="Iwabuchi A."/>
            <person name="Kamiya K."/>
            <person name="Karasawa W."/>
            <person name="Kurita K."/>
            <person name="Katagiri S."/>
            <person name="Kikuta A."/>
            <person name="Kobayashi H."/>
            <person name="Kobayashi N."/>
            <person name="Machita K."/>
            <person name="Maehara T."/>
            <person name="Masukawa M."/>
            <person name="Mizubayashi T."/>
            <person name="Mukai Y."/>
            <person name="Nagasaki H."/>
            <person name="Nagata Y."/>
            <person name="Naito S."/>
            <person name="Nakashima M."/>
            <person name="Nakama Y."/>
            <person name="Nakamichi Y."/>
            <person name="Nakamura M."/>
            <person name="Meguro A."/>
            <person name="Negishi M."/>
            <person name="Ohta I."/>
            <person name="Ohta T."/>
            <person name="Okamoto M."/>
            <person name="Ono N."/>
            <person name="Saji S."/>
            <person name="Sakaguchi M."/>
            <person name="Sakai K."/>
            <person name="Shibata M."/>
            <person name="Shimokawa T."/>
            <person name="Song J."/>
            <person name="Takazaki Y."/>
            <person name="Terasawa K."/>
            <person name="Tsugane M."/>
            <person name="Tsuji K."/>
            <person name="Ueda S."/>
            <person name="Waki K."/>
            <person name="Yamagata H."/>
            <person name="Yamamoto M."/>
            <person name="Yamamoto S."/>
            <person name="Yamane H."/>
            <person name="Yoshiki S."/>
            <person name="Yoshihara R."/>
            <person name="Yukawa K."/>
            <person name="Zhong H."/>
            <person name="Yano M."/>
            <person name="Yuan Q."/>
            <person name="Ouyang S."/>
            <person name="Liu J."/>
            <person name="Jones K.M."/>
            <person name="Gansberger K."/>
            <person name="Moffat K."/>
            <person name="Hill J."/>
            <person name="Bera J."/>
            <person name="Fadrosh D."/>
            <person name="Jin S."/>
            <person name="Johri S."/>
            <person name="Kim M."/>
            <person name="Overton L."/>
            <person name="Reardon M."/>
            <person name="Tsitrin T."/>
            <person name="Vuong H."/>
            <person name="Weaver B."/>
            <person name="Ciecko A."/>
            <person name="Tallon L."/>
            <person name="Jackson J."/>
            <person name="Pai G."/>
            <person name="Aken S.V."/>
            <person name="Utterback T."/>
            <person name="Reidmuller S."/>
            <person name="Feldblyum T."/>
            <person name="Hsiao J."/>
            <person name="Zismann V."/>
            <person name="Iobst S."/>
            <person name="de Vazeille A.R."/>
            <person name="Buell C.R."/>
            <person name="Ying K."/>
            <person name="Li Y."/>
            <person name="Lu T."/>
            <person name="Huang Y."/>
            <person name="Zhao Q."/>
            <person name="Feng Q."/>
            <person name="Zhang L."/>
            <person name="Zhu J."/>
            <person name="Weng Q."/>
            <person name="Mu J."/>
            <person name="Lu Y."/>
            <person name="Fan D."/>
            <person name="Liu Y."/>
            <person name="Guan J."/>
            <person name="Zhang Y."/>
            <person name="Yu S."/>
            <person name="Liu X."/>
            <person name="Zhang Y."/>
            <person name="Hong G."/>
            <person name="Han B."/>
            <person name="Choisne N."/>
            <person name="Demange N."/>
            <person name="Orjeda G."/>
            <person name="Samain S."/>
            <person name="Cattolico L."/>
            <person name="Pelletier E."/>
            <person name="Couloux A."/>
            <person name="Segurens B."/>
            <person name="Wincker P."/>
            <person name="D'Hont A."/>
            <person name="Scarpelli C."/>
            <person name="Weissenbach J."/>
            <person name="Salanoubat M."/>
            <person name="Quetier F."/>
            <person name="Yu Y."/>
            <person name="Kim H.R."/>
            <person name="Rambo T."/>
            <person name="Currie J."/>
            <person name="Collura K."/>
            <person name="Luo M."/>
            <person name="Yang T."/>
            <person name="Ammiraju J.S.S."/>
            <person name="Engler F."/>
            <person name="Soderlund C."/>
            <person name="Wing R.A."/>
            <person name="Palmer L.E."/>
            <person name="de la Bastide M."/>
            <person name="Spiegel L."/>
            <person name="Nascimento L."/>
            <person name="Zutavern T."/>
            <person name="O'Shaughnessy A."/>
            <person name="Dike S."/>
            <person name="Dedhia N."/>
            <person name="Preston R."/>
            <person name="Balija V."/>
            <person name="McCombie W.R."/>
            <person name="Chow T."/>
            <person name="Chen H."/>
            <person name="Chung M."/>
            <person name="Chen C."/>
            <person name="Shaw J."/>
            <person name="Wu H."/>
            <person name="Hsiao K."/>
            <person name="Chao Y."/>
            <person name="Chu M."/>
            <person name="Cheng C."/>
            <person name="Hour A."/>
            <person name="Lee P."/>
            <person name="Lin S."/>
            <person name="Lin Y."/>
            <person name="Liou J."/>
            <person name="Liu S."/>
            <person name="Hsing Y."/>
            <person name="Raghuvanshi S."/>
            <person name="Mohanty A."/>
            <person name="Bharti A.K."/>
            <person name="Gaur A."/>
            <person name="Gupta V."/>
            <person name="Kumar D."/>
            <person name="Ravi V."/>
            <person name="Vij S."/>
            <person name="Kapur A."/>
            <person name="Khurana P."/>
            <person name="Khurana P."/>
            <person name="Khurana J.P."/>
            <person name="Tyagi A.K."/>
            <person name="Gaikwad K."/>
            <person name="Singh A."/>
            <person name="Dalal V."/>
            <person name="Srivastava S."/>
            <person name="Dixit A."/>
            <person name="Pal A.K."/>
            <person name="Ghazi I.A."/>
            <person name="Yadav M."/>
            <person name="Pandit A."/>
            <person name="Bhargava A."/>
            <person name="Sureshbabu K."/>
            <person name="Batra K."/>
            <person name="Sharma T.R."/>
            <person name="Mohapatra T."/>
            <person name="Singh N.K."/>
            <person name="Messing J."/>
            <person name="Nelson A.B."/>
            <person name="Fuks G."/>
            <person name="Kavchok S."/>
            <person name="Keizer G."/>
            <person name="Linton E."/>
            <person name="Llaca V."/>
            <person name="Song R."/>
            <person name="Tanyolac B."/>
            <person name="Young S."/>
            <person name="Ho-Il K."/>
            <person name="Hahn J.H."/>
            <person name="Sangsakoo G."/>
            <person name="Vanavichit A."/>
            <person name="de Mattos Luiz.A.T."/>
            <person name="Zimmer P.D."/>
            <person name="Malone G."/>
            <person name="Dellagostin O."/>
            <person name="de Oliveira A.C."/>
            <person name="Bevan M."/>
            <person name="Bancroft I."/>
            <person name="Minx P."/>
            <person name="Cordum H."/>
            <person name="Wilson R."/>
            <person name="Cheng Z."/>
            <person name="Jin W."/>
            <person name="Jiang J."/>
            <person name="Leong S.A."/>
            <person name="Iwama H."/>
            <person name="Gojobori T."/>
            <person name="Itoh T."/>
            <person name="Niimura Y."/>
            <person name="Fujii Y."/>
            <person name="Habara T."/>
            <person name="Sakai H."/>
            <person name="Sato Y."/>
            <person name="Wilson G."/>
            <person name="Kumar K."/>
            <person name="McCouch S."/>
            <person name="Juretic N."/>
            <person name="Hoen D."/>
            <person name="Wright S."/>
            <person name="Bruskiewich R."/>
            <person name="Bureau T."/>
            <person name="Miyao A."/>
            <person name="Hirochika H."/>
            <person name="Nishikawa T."/>
            <person name="Kadowaki K."/>
            <person name="Sugiura M."/>
            <person name="Burr B."/>
            <person name="Sasaki T."/>
        </authorList>
    </citation>
    <scope>NUCLEOTIDE SEQUENCE [LARGE SCALE GENOMIC DNA]</scope>
    <source>
        <strain evidence="3">cv. Nipponbare</strain>
    </source>
</reference>
<reference evidence="2" key="1">
    <citation type="journal article" date="2002" name="Nature">
        <title>The genome sequence and structure of rice chromosome 1.</title>
        <authorList>
            <person name="Sasaki T."/>
            <person name="Matsumoto T."/>
            <person name="Yamamoto K."/>
            <person name="Sakata K."/>
            <person name="Baba T."/>
            <person name="Katayose Y."/>
            <person name="Wu J."/>
            <person name="Niimura Y."/>
            <person name="Cheng Z."/>
            <person name="Nagamura Y."/>
            <person name="Antonio B.A."/>
            <person name="Kanamori H."/>
            <person name="Hosokawa S."/>
            <person name="Masukawa M."/>
            <person name="Arikawa K."/>
            <person name="Chiden Y."/>
            <person name="Hayashi M."/>
            <person name="Okamoto M."/>
            <person name="Ando T."/>
            <person name="Aoki H."/>
            <person name="Arita K."/>
            <person name="Hamada M."/>
            <person name="Harada C."/>
            <person name="Hijishita S."/>
            <person name="Honda M."/>
            <person name="Ichikawa Y."/>
            <person name="Idonuma A."/>
            <person name="Iijima M."/>
            <person name="Ikeda M."/>
            <person name="Ikeno M."/>
            <person name="Itoh S."/>
            <person name="Itoh T."/>
            <person name="Itoh Y."/>
            <person name="Itoh Y."/>
            <person name="Iwabuchi A."/>
            <person name="Kamiya K."/>
            <person name="Karasawa W."/>
            <person name="Katagiri S."/>
            <person name="Kikuta A."/>
            <person name="Kobayashi N."/>
            <person name="Kono I."/>
            <person name="Machita K."/>
            <person name="Maehara T."/>
            <person name="Mizuno H."/>
            <person name="Mizubayashi T."/>
            <person name="Mukai Y."/>
            <person name="Nagasaki H."/>
            <person name="Nakashima M."/>
            <person name="Nakama Y."/>
            <person name="Nakamichi Y."/>
            <person name="Nakamura M."/>
            <person name="Namiki N."/>
            <person name="Negishi M."/>
            <person name="Ohta I."/>
            <person name="Ono N."/>
            <person name="Saji S."/>
            <person name="Sakai K."/>
            <person name="Shibata M."/>
            <person name="Shimokawa T."/>
            <person name="Shomura A."/>
            <person name="Song J."/>
            <person name="Takazaki Y."/>
            <person name="Terasawa K."/>
            <person name="Tsuji K."/>
            <person name="Waki K."/>
            <person name="Yamagata H."/>
            <person name="Yamane H."/>
            <person name="Yoshiki S."/>
            <person name="Yoshihara R."/>
            <person name="Yukawa K."/>
            <person name="Zhong H."/>
            <person name="Iwama H."/>
            <person name="Endo T."/>
            <person name="Ito H."/>
            <person name="Hahn J.H."/>
            <person name="Kim H.I."/>
            <person name="Eun M.Y."/>
            <person name="Yano M."/>
            <person name="Jiang J."/>
            <person name="Gojobori T."/>
        </authorList>
    </citation>
    <scope>NUCLEOTIDE SEQUENCE</scope>
</reference>
<dbReference type="Proteomes" id="UP000000763">
    <property type="component" value="Chromosome 1"/>
</dbReference>
<evidence type="ECO:0000313" key="1">
    <source>
        <dbReference type="EMBL" id="BAD44971.1"/>
    </source>
</evidence>
<sequence>MATVIMGLGQSTLAEQAPTYIGDVYECYTPLRGGVAMPFPHHHTSGWTFW</sequence>
<reference evidence="3" key="3">
    <citation type="journal article" date="2008" name="Nucleic Acids Res.">
        <title>The rice annotation project database (RAP-DB): 2008 update.</title>
        <authorList>
            <consortium name="The rice annotation project (RAP)"/>
        </authorList>
    </citation>
    <scope>GENOME REANNOTATION</scope>
    <source>
        <strain evidence="3">cv. Nipponbare</strain>
    </source>
</reference>
<accession>Q656Q3</accession>
<dbReference type="Proteomes" id="UP000817658">
    <property type="component" value="Chromosome 1"/>
</dbReference>
<dbReference type="EMBL" id="AP002953">
    <property type="protein sequence ID" value="BAD44971.1"/>
    <property type="molecule type" value="Genomic_DNA"/>
</dbReference>